<dbReference type="AlphaFoldDB" id="A0A9X2RNU1"/>
<feature type="signal peptide" evidence="2">
    <location>
        <begin position="1"/>
        <end position="43"/>
    </location>
</feature>
<evidence type="ECO:0000313" key="4">
    <source>
        <dbReference type="Proteomes" id="UP001142374"/>
    </source>
</evidence>
<name>A0A9X2RNU1_9ACTN</name>
<feature type="region of interest" description="Disordered" evidence="1">
    <location>
        <begin position="1"/>
        <end position="22"/>
    </location>
</feature>
<proteinExistence type="predicted"/>
<evidence type="ECO:0000313" key="3">
    <source>
        <dbReference type="EMBL" id="MCQ8770370.1"/>
    </source>
</evidence>
<feature type="compositionally biased region" description="Basic residues" evidence="1">
    <location>
        <begin position="10"/>
        <end position="21"/>
    </location>
</feature>
<reference evidence="3" key="1">
    <citation type="submission" date="2022-06" db="EMBL/GenBank/DDBJ databases">
        <title>WGS of actinobacteria.</title>
        <authorList>
            <person name="Thawai C."/>
        </authorList>
    </citation>
    <scope>NUCLEOTIDE SEQUENCE</scope>
    <source>
        <strain evidence="3">AA8</strain>
    </source>
</reference>
<feature type="region of interest" description="Disordered" evidence="1">
    <location>
        <begin position="39"/>
        <end position="120"/>
    </location>
</feature>
<dbReference type="Proteomes" id="UP001142374">
    <property type="component" value="Unassembled WGS sequence"/>
</dbReference>
<feature type="compositionally biased region" description="Basic and acidic residues" evidence="1">
    <location>
        <begin position="77"/>
        <end position="96"/>
    </location>
</feature>
<feature type="compositionally biased region" description="Low complexity" evidence="1">
    <location>
        <begin position="39"/>
        <end position="60"/>
    </location>
</feature>
<dbReference type="RefSeq" id="WP_168096483.1">
    <property type="nucleotide sequence ID" value="NZ_JAATER010000680.1"/>
</dbReference>
<keyword evidence="2" id="KW-0732">Signal</keyword>
<sequence length="343" mass="36751">MRAPRDPHRPPGRPRSRRPRARTAAALLSALAAVAALGGTAPAASRPRPAEPAARAASAPAPSPGAPHRGTVTGARTSDRSAARERAARIFVEGRRAATTAGSLSNHARTTGGGTATPETGLTHNWWGVFPQPGTHDGIMATHSVDASYRVSDGENFTYSPTTKAQNSCMEVVTAYWSGGNEIWAWDWCSDPGGPARTVPVDASFLATYTNGATGRPAYSVQMVQDHAPSNRWSAYLYNHRTAGWDLLFRNAGRDRSGLSHGWDMFEIYASVNPATGTGYYCGEARNTVFDSSSVALRSRGAWRPARPADAPWTEAGPRGRDFLCPPLKFLQAGANDHWTVRQ</sequence>
<comment type="caution">
    <text evidence="3">The sequence shown here is derived from an EMBL/GenBank/DDBJ whole genome shotgun (WGS) entry which is preliminary data.</text>
</comment>
<feature type="compositionally biased region" description="Polar residues" evidence="1">
    <location>
        <begin position="100"/>
        <end position="109"/>
    </location>
</feature>
<evidence type="ECO:0000256" key="1">
    <source>
        <dbReference type="SAM" id="MobiDB-lite"/>
    </source>
</evidence>
<organism evidence="3 4">
    <name type="scientific">Streptomyces telluris</name>
    <dbReference type="NCBI Taxonomy" id="2720021"/>
    <lineage>
        <taxon>Bacteria</taxon>
        <taxon>Bacillati</taxon>
        <taxon>Actinomycetota</taxon>
        <taxon>Actinomycetes</taxon>
        <taxon>Kitasatosporales</taxon>
        <taxon>Streptomycetaceae</taxon>
        <taxon>Streptomyces</taxon>
    </lineage>
</organism>
<gene>
    <name evidence="3" type="ORF">NQU55_11330</name>
</gene>
<keyword evidence="4" id="KW-1185">Reference proteome</keyword>
<evidence type="ECO:0000256" key="2">
    <source>
        <dbReference type="SAM" id="SignalP"/>
    </source>
</evidence>
<accession>A0A9X2RNU1</accession>
<protein>
    <submittedName>
        <fullName evidence="3">Carbohydrate-binding protein</fullName>
    </submittedName>
</protein>
<feature type="chain" id="PRO_5040755551" evidence="2">
    <location>
        <begin position="44"/>
        <end position="343"/>
    </location>
</feature>
<dbReference type="EMBL" id="JANIID010000008">
    <property type="protein sequence ID" value="MCQ8770370.1"/>
    <property type="molecule type" value="Genomic_DNA"/>
</dbReference>